<dbReference type="GO" id="GO:0004820">
    <property type="term" value="F:glycine-tRNA ligase activity"/>
    <property type="evidence" value="ECO:0007669"/>
    <property type="project" value="UniProtKB-UniRule"/>
</dbReference>
<dbReference type="GO" id="GO:0005524">
    <property type="term" value="F:ATP binding"/>
    <property type="evidence" value="ECO:0007669"/>
    <property type="project" value="UniProtKB-UniRule"/>
</dbReference>
<dbReference type="InterPro" id="IPR015944">
    <property type="entry name" value="Gly-tRNA-synth_bsu"/>
</dbReference>
<keyword evidence="14" id="KW-1185">Reference proteome</keyword>
<protein>
    <recommendedName>
        <fullName evidence="11">Glycine--tRNA ligase beta subunit</fullName>
        <ecNumber evidence="11">6.1.1.14</ecNumber>
    </recommendedName>
    <alternativeName>
        <fullName evidence="11">Glycyl-tRNA synthetase beta subunit</fullName>
        <shortName evidence="11">GlyRS</shortName>
    </alternativeName>
</protein>
<dbReference type="GO" id="GO:0006426">
    <property type="term" value="P:glycyl-tRNA aminoacylation"/>
    <property type="evidence" value="ECO:0007669"/>
    <property type="project" value="UniProtKB-UniRule"/>
</dbReference>
<dbReference type="Proteomes" id="UP000192923">
    <property type="component" value="Unassembled WGS sequence"/>
</dbReference>
<dbReference type="Pfam" id="PF05746">
    <property type="entry name" value="DALR_1"/>
    <property type="match status" value="1"/>
</dbReference>
<evidence type="ECO:0000256" key="10">
    <source>
        <dbReference type="ARBA" id="ARBA00047937"/>
    </source>
</evidence>
<dbReference type="RefSeq" id="WP_085213403.1">
    <property type="nucleotide sequence ID" value="NZ_FXAM01000001.1"/>
</dbReference>
<dbReference type="PANTHER" id="PTHR30075:SF2">
    <property type="entry name" value="GLYCINE--TRNA LIGASE, CHLOROPLASTIC_MITOCHONDRIAL 2"/>
    <property type="match status" value="1"/>
</dbReference>
<dbReference type="EMBL" id="FXAM01000001">
    <property type="protein sequence ID" value="SMF95298.1"/>
    <property type="molecule type" value="Genomic_DNA"/>
</dbReference>
<accession>A0A1Y6CXA7</accession>
<dbReference type="EC" id="6.1.1.14" evidence="11"/>
<keyword evidence="9 11" id="KW-0030">Aminoacyl-tRNA synthetase</keyword>
<keyword evidence="4 11" id="KW-0963">Cytoplasm</keyword>
<keyword evidence="8 11" id="KW-0648">Protein biosynthesis</keyword>
<evidence type="ECO:0000259" key="12">
    <source>
        <dbReference type="SMART" id="SM00836"/>
    </source>
</evidence>
<dbReference type="HAMAP" id="MF_00255">
    <property type="entry name" value="Gly_tRNA_synth_beta"/>
    <property type="match status" value="1"/>
</dbReference>
<proteinExistence type="inferred from homology"/>
<dbReference type="NCBIfam" id="TIGR00211">
    <property type="entry name" value="glyS"/>
    <property type="match status" value="1"/>
</dbReference>
<evidence type="ECO:0000256" key="3">
    <source>
        <dbReference type="ARBA" id="ARBA00011209"/>
    </source>
</evidence>
<evidence type="ECO:0000256" key="1">
    <source>
        <dbReference type="ARBA" id="ARBA00004496"/>
    </source>
</evidence>
<dbReference type="PANTHER" id="PTHR30075">
    <property type="entry name" value="GLYCYL-TRNA SYNTHETASE"/>
    <property type="match status" value="1"/>
</dbReference>
<evidence type="ECO:0000313" key="13">
    <source>
        <dbReference type="EMBL" id="SMF95298.1"/>
    </source>
</evidence>
<dbReference type="PRINTS" id="PR01045">
    <property type="entry name" value="TRNASYNTHGB"/>
</dbReference>
<evidence type="ECO:0000256" key="4">
    <source>
        <dbReference type="ARBA" id="ARBA00022490"/>
    </source>
</evidence>
<dbReference type="SMART" id="SM00836">
    <property type="entry name" value="DALR_1"/>
    <property type="match status" value="1"/>
</dbReference>
<evidence type="ECO:0000256" key="9">
    <source>
        <dbReference type="ARBA" id="ARBA00023146"/>
    </source>
</evidence>
<evidence type="ECO:0000313" key="14">
    <source>
        <dbReference type="Proteomes" id="UP000192923"/>
    </source>
</evidence>
<dbReference type="GO" id="GO:0004814">
    <property type="term" value="F:arginine-tRNA ligase activity"/>
    <property type="evidence" value="ECO:0007669"/>
    <property type="project" value="InterPro"/>
</dbReference>
<sequence>MTETRDLLFELGTEELPPKSLSTLSLALKANVEAGLNKAGLGYGEVLPYATPRRLALVIHGLSVAQPDREEERRGPALNAAYQADGSPSKALQGFLKSCGATPEQLITLRTDKGEWVAFRQTVQGGYTADLIPDILRQALAGLPIAKRMRWGNGSAEFVRPAHWAVLLFGREIIDTEILGVRTGRESRGHRFHHPSRLILEKPADYADTLLDPGHVVAEFAARKQKIQALAEEAAARVGGKAHIEPDLLDEVAALVEWPVPVLGGFDARYLALPPEVLITTMQANQKYFPVKDKHGGLLPYFITFANVASTALDTVRAGNERVVRPRLSDAEFFWNQDRKRSLESRAEELAQITFQKTLGSMLAKTQRVRSLAAYIAGKLDSETAWVERAALLAKADLLTSMVGEFPELQGTMGRYYALAEGEPEDIANAIEEQYLPKVSGGPLPESRTGLMLALAEKIDTLTGIFSAGLIPTGDKDPYALRRAALGAIRILIEAKLDLDVPDLLDFALDQFTHDFETEKARENVHGFMIERLRGYFLDRGIKHDEFEAVLAVWPSSLLDFERRLQAVREFRRLPEAESLAAANKRIRNILRKAEEETAASVDDHALAEPAEKRLLEAARLAKEDVLPLLRGRDYTGALRRLAQLRETVDAFFDGVMVMAEDTELRRNRLGLLGIVEGLFLNIADISKLQG</sequence>
<dbReference type="GO" id="GO:0005829">
    <property type="term" value="C:cytosol"/>
    <property type="evidence" value="ECO:0007669"/>
    <property type="project" value="TreeGrafter"/>
</dbReference>
<gene>
    <name evidence="11" type="primary">glyS</name>
    <name evidence="13" type="ORF">SAMN02949497_2658</name>
</gene>
<comment type="subunit">
    <text evidence="3 11">Tetramer of two alpha and two beta subunits.</text>
</comment>
<dbReference type="GO" id="GO:0006420">
    <property type="term" value="P:arginyl-tRNA aminoacylation"/>
    <property type="evidence" value="ECO:0007669"/>
    <property type="project" value="InterPro"/>
</dbReference>
<keyword evidence="5 11" id="KW-0436">Ligase</keyword>
<evidence type="ECO:0000256" key="7">
    <source>
        <dbReference type="ARBA" id="ARBA00022840"/>
    </source>
</evidence>
<dbReference type="Pfam" id="PF02092">
    <property type="entry name" value="tRNA_synt_2f"/>
    <property type="match status" value="1"/>
</dbReference>
<comment type="similarity">
    <text evidence="2 11">Belongs to the class-II aminoacyl-tRNA synthetase family.</text>
</comment>
<keyword evidence="7 11" id="KW-0067">ATP-binding</keyword>
<evidence type="ECO:0000256" key="6">
    <source>
        <dbReference type="ARBA" id="ARBA00022741"/>
    </source>
</evidence>
<dbReference type="OrthoDB" id="9775440at2"/>
<dbReference type="STRING" id="1760988.SAMN02949497_2658"/>
<evidence type="ECO:0000256" key="8">
    <source>
        <dbReference type="ARBA" id="ARBA00022917"/>
    </source>
</evidence>
<feature type="domain" description="DALR anticodon binding" evidence="12">
    <location>
        <begin position="586"/>
        <end position="689"/>
    </location>
</feature>
<dbReference type="InterPro" id="IPR008909">
    <property type="entry name" value="DALR_anticod-bd"/>
</dbReference>
<reference evidence="13 14" key="1">
    <citation type="submission" date="2016-12" db="EMBL/GenBank/DDBJ databases">
        <authorList>
            <person name="Song W.-J."/>
            <person name="Kurnit D.M."/>
        </authorList>
    </citation>
    <scope>NUCLEOTIDE SEQUENCE [LARGE SCALE GENOMIC DNA]</scope>
    <source>
        <strain evidence="13 14">175</strain>
    </source>
</reference>
<dbReference type="SUPFAM" id="SSF109604">
    <property type="entry name" value="HD-domain/PDEase-like"/>
    <property type="match status" value="1"/>
</dbReference>
<name>A0A1Y6CXA7_9GAMM</name>
<evidence type="ECO:0000256" key="11">
    <source>
        <dbReference type="HAMAP-Rule" id="MF_00255"/>
    </source>
</evidence>
<dbReference type="InterPro" id="IPR006194">
    <property type="entry name" value="Gly-tRNA-synth_heterodimer"/>
</dbReference>
<dbReference type="PROSITE" id="PS50861">
    <property type="entry name" value="AA_TRNA_LIGASE_II_GLYAB"/>
    <property type="match status" value="1"/>
</dbReference>
<comment type="catalytic activity">
    <reaction evidence="10 11">
        <text>tRNA(Gly) + glycine + ATP = glycyl-tRNA(Gly) + AMP + diphosphate</text>
        <dbReference type="Rhea" id="RHEA:16013"/>
        <dbReference type="Rhea" id="RHEA-COMP:9664"/>
        <dbReference type="Rhea" id="RHEA-COMP:9683"/>
        <dbReference type="ChEBI" id="CHEBI:30616"/>
        <dbReference type="ChEBI" id="CHEBI:33019"/>
        <dbReference type="ChEBI" id="CHEBI:57305"/>
        <dbReference type="ChEBI" id="CHEBI:78442"/>
        <dbReference type="ChEBI" id="CHEBI:78522"/>
        <dbReference type="ChEBI" id="CHEBI:456215"/>
        <dbReference type="EC" id="6.1.1.14"/>
    </reaction>
</comment>
<organism evidence="13 14">
    <name type="scientific">Methylomagnum ishizawai</name>
    <dbReference type="NCBI Taxonomy" id="1760988"/>
    <lineage>
        <taxon>Bacteria</taxon>
        <taxon>Pseudomonadati</taxon>
        <taxon>Pseudomonadota</taxon>
        <taxon>Gammaproteobacteria</taxon>
        <taxon>Methylococcales</taxon>
        <taxon>Methylococcaceae</taxon>
        <taxon>Methylomagnum</taxon>
    </lineage>
</organism>
<keyword evidence="6 11" id="KW-0547">Nucleotide-binding</keyword>
<evidence type="ECO:0000256" key="2">
    <source>
        <dbReference type="ARBA" id="ARBA00008226"/>
    </source>
</evidence>
<comment type="subcellular location">
    <subcellularLocation>
        <location evidence="1 11">Cytoplasm</location>
    </subcellularLocation>
</comment>
<dbReference type="AlphaFoldDB" id="A0A1Y6CXA7"/>
<evidence type="ECO:0000256" key="5">
    <source>
        <dbReference type="ARBA" id="ARBA00022598"/>
    </source>
</evidence>